<dbReference type="NCBIfam" id="NF006695">
    <property type="entry name" value="PRK09243.1-2"/>
    <property type="match status" value="1"/>
</dbReference>
<keyword evidence="4" id="KW-0597">Phosphoprotein</keyword>
<evidence type="ECO:0000256" key="6">
    <source>
        <dbReference type="ARBA" id="ARBA00022642"/>
    </source>
</evidence>
<keyword evidence="13" id="KW-0328">Glycosyltransferase</keyword>
<dbReference type="GO" id="GO:0034355">
    <property type="term" value="P:NAD+ biosynthetic process via the salvage pathway"/>
    <property type="evidence" value="ECO:0007669"/>
    <property type="project" value="TreeGrafter"/>
</dbReference>
<dbReference type="CDD" id="cd01570">
    <property type="entry name" value="NAPRTase_A"/>
    <property type="match status" value="1"/>
</dbReference>
<keyword evidence="14" id="KW-1185">Reference proteome</keyword>
<evidence type="ECO:0000256" key="9">
    <source>
        <dbReference type="RuleBase" id="RU365100"/>
    </source>
</evidence>
<comment type="PTM">
    <text evidence="9">Transiently phosphorylated on a His residue during the reaction cycle. Phosphorylation strongly increases the affinity for substrates and increases the rate of nicotinate D-ribonucleotide production. Dephosphorylation regenerates the low-affinity form of the enzyme, leading to product release.</text>
</comment>
<dbReference type="InterPro" id="IPR040727">
    <property type="entry name" value="NAPRTase_N"/>
</dbReference>
<dbReference type="InterPro" id="IPR006405">
    <property type="entry name" value="Nic_PRibTrfase_pncB"/>
</dbReference>
<dbReference type="GO" id="GO:0047280">
    <property type="term" value="F:nicotinamide phosphoribosyltransferase activity"/>
    <property type="evidence" value="ECO:0007669"/>
    <property type="project" value="UniProtKB-ARBA"/>
</dbReference>
<keyword evidence="7 9" id="KW-0808">Transferase</keyword>
<comment type="similarity">
    <text evidence="2 9">Belongs to the NAPRTase family.</text>
</comment>
<dbReference type="InterPro" id="IPR036068">
    <property type="entry name" value="Nicotinate_pribotase-like_C"/>
</dbReference>
<gene>
    <name evidence="13" type="ORF">DNHGIG_34180</name>
</gene>
<evidence type="ECO:0000256" key="2">
    <source>
        <dbReference type="ARBA" id="ARBA00010897"/>
    </source>
</evidence>
<dbReference type="Pfam" id="PF17767">
    <property type="entry name" value="NAPRTase_N"/>
    <property type="match status" value="1"/>
</dbReference>
<dbReference type="FunFam" id="3.20.20.70:FF:000076">
    <property type="entry name" value="Nicotinate phosphoribosyltransferase"/>
    <property type="match status" value="1"/>
</dbReference>
<dbReference type="InterPro" id="IPR041619">
    <property type="entry name" value="NAPRTase_C"/>
</dbReference>
<reference evidence="13" key="1">
    <citation type="journal article" date="2023" name="Int. J. Syst. Evol. Microbiol.">
        <title>Collibacillus ludicampi gen. nov., sp. nov., a new soil bacterium of the family Alicyclobacillaceae.</title>
        <authorList>
            <person name="Jojima T."/>
            <person name="Ioku Y."/>
            <person name="Fukuta Y."/>
            <person name="Shirasaka N."/>
            <person name="Matsumura Y."/>
            <person name="Mori M."/>
        </authorList>
    </citation>
    <scope>NUCLEOTIDE SEQUENCE</scope>
    <source>
        <strain evidence="13">TP075</strain>
    </source>
</reference>
<comment type="pathway">
    <text evidence="1 9">Cofactor biosynthesis; NAD(+) biosynthesis; nicotinate D-ribonucleotide from nicotinate: step 1/1.</text>
</comment>
<evidence type="ECO:0000256" key="7">
    <source>
        <dbReference type="ARBA" id="ARBA00022679"/>
    </source>
</evidence>
<dbReference type="InterPro" id="IPR013785">
    <property type="entry name" value="Aldolase_TIM"/>
</dbReference>
<dbReference type="Pfam" id="PF17956">
    <property type="entry name" value="NAPRTase_C"/>
    <property type="match status" value="1"/>
</dbReference>
<evidence type="ECO:0000259" key="10">
    <source>
        <dbReference type="Pfam" id="PF04095"/>
    </source>
</evidence>
<evidence type="ECO:0000259" key="11">
    <source>
        <dbReference type="Pfam" id="PF17767"/>
    </source>
</evidence>
<comment type="caution">
    <text evidence="13">The sequence shown here is derived from an EMBL/GenBank/DDBJ whole genome shotgun (WGS) entry which is preliminary data.</text>
</comment>
<dbReference type="PANTHER" id="PTHR11098:SF1">
    <property type="entry name" value="NICOTINATE PHOSPHORIBOSYLTRANSFERASE"/>
    <property type="match status" value="1"/>
</dbReference>
<feature type="domain" description="Nicotinate phosphoribosyltransferase N-terminal" evidence="11">
    <location>
        <begin position="24"/>
        <end position="148"/>
    </location>
</feature>
<evidence type="ECO:0000259" key="12">
    <source>
        <dbReference type="Pfam" id="PF17956"/>
    </source>
</evidence>
<dbReference type="InterPro" id="IPR007229">
    <property type="entry name" value="Nic_PRibTrfase-Fam"/>
</dbReference>
<dbReference type="NCBIfam" id="TIGR01513">
    <property type="entry name" value="NAPRTase_put"/>
    <property type="match status" value="1"/>
</dbReference>
<dbReference type="InterPro" id="IPR041525">
    <property type="entry name" value="N/Namide_PRibTrfase"/>
</dbReference>
<accession>A0AAV4LJC1</accession>
<dbReference type="GO" id="GO:0005829">
    <property type="term" value="C:cytosol"/>
    <property type="evidence" value="ECO:0007669"/>
    <property type="project" value="TreeGrafter"/>
</dbReference>
<evidence type="ECO:0000256" key="3">
    <source>
        <dbReference type="ARBA" id="ARBA00013236"/>
    </source>
</evidence>
<evidence type="ECO:0000256" key="8">
    <source>
        <dbReference type="ARBA" id="ARBA00048668"/>
    </source>
</evidence>
<evidence type="ECO:0000256" key="4">
    <source>
        <dbReference type="ARBA" id="ARBA00022553"/>
    </source>
</evidence>
<dbReference type="Pfam" id="PF04095">
    <property type="entry name" value="NAPRTase"/>
    <property type="match status" value="1"/>
</dbReference>
<dbReference type="EC" id="6.3.4.21" evidence="3 9"/>
<comment type="catalytic activity">
    <reaction evidence="8 9">
        <text>5-phospho-alpha-D-ribose 1-diphosphate + nicotinate + ATP + H2O = nicotinate beta-D-ribonucleotide + ADP + phosphate + diphosphate</text>
        <dbReference type="Rhea" id="RHEA:36163"/>
        <dbReference type="ChEBI" id="CHEBI:15377"/>
        <dbReference type="ChEBI" id="CHEBI:30616"/>
        <dbReference type="ChEBI" id="CHEBI:32544"/>
        <dbReference type="ChEBI" id="CHEBI:33019"/>
        <dbReference type="ChEBI" id="CHEBI:43474"/>
        <dbReference type="ChEBI" id="CHEBI:57502"/>
        <dbReference type="ChEBI" id="CHEBI:58017"/>
        <dbReference type="ChEBI" id="CHEBI:456216"/>
        <dbReference type="EC" id="6.3.4.21"/>
    </reaction>
</comment>
<dbReference type="SUPFAM" id="SSF54675">
    <property type="entry name" value="Nicotinate/Quinolinate PRTase N-terminal domain-like"/>
    <property type="match status" value="1"/>
</dbReference>
<dbReference type="Gene3D" id="3.20.20.70">
    <property type="entry name" value="Aldolase class I"/>
    <property type="match status" value="1"/>
</dbReference>
<dbReference type="NCBIfam" id="NF009131">
    <property type="entry name" value="PRK12484.1"/>
    <property type="match status" value="1"/>
</dbReference>
<feature type="domain" description="Nicotinate/nicotinamide phosphoribosyltransferase" evidence="10">
    <location>
        <begin position="176"/>
        <end position="325"/>
    </location>
</feature>
<keyword evidence="5 9" id="KW-0436">Ligase</keyword>
<evidence type="ECO:0000313" key="14">
    <source>
        <dbReference type="Proteomes" id="UP001057291"/>
    </source>
</evidence>
<dbReference type="SUPFAM" id="SSF51690">
    <property type="entry name" value="Nicotinate/Quinolinate PRTase C-terminal domain-like"/>
    <property type="match status" value="1"/>
</dbReference>
<feature type="domain" description="Nicotinate phosphoribosyltransferase C-terminal" evidence="12">
    <location>
        <begin position="383"/>
        <end position="491"/>
    </location>
</feature>
<sequence length="510" mass="57625">MNEVMKRYHEVASLPIYRNRNLTMMTDLYQLTMMYGYYKSGRMNQEVVFDTYFRKHPCGGGYVVAAGLEQAIIYLMSLRFTEEDLAYLRSLELFDEGFLDELRRFRFTGSLYAMPEGTIAFANEPLLRFRGRILELQLIESAILSFVNHQTLIATKASRIVHSARTELVDLSADTIMEFGLRRAQNADAANFGARAAYIGGCIGTSNVYAGQNFGIPVMGTMAHSWVQSFPSELDAFRAFANAFPDKTVLLVDTYNTLQSGMVHAIQVAREMRERGQELLGVRLDSGDLAYLSKEARRMLDEAGFPDVKIVASSDLDEGTIRDLIIQGARIDQWGVGTSLITSKDCPSLGGVYKLVAEVDGDEFIPRIKVSENPQKITNPGYKRVVRLYDTEGMATADLICLDEEVIDTASPLELFDPVHTYKRKVVQNFTTEELLIPIIENGELVYKIPTIHEIRQRVTDQLKRFPEEVKRLKNPHVYHVDLSLKLWTLKQELLLKSQTGAQAIEQDPA</sequence>
<comment type="function">
    <text evidence="9">Catalyzes the first step in the biosynthesis of NAD from nicotinic acid, the ATP-dependent synthesis of beta-nicotinate D-ribonucleotide from nicotinate and 5-phospho-D-ribose 1-phosphate.</text>
</comment>
<keyword evidence="6 9" id="KW-0662">Pyridine nucleotide biosynthesis</keyword>
<evidence type="ECO:0000256" key="5">
    <source>
        <dbReference type="ARBA" id="ARBA00022598"/>
    </source>
</evidence>
<name>A0AAV4LJC1_9BACL</name>
<organism evidence="13 14">
    <name type="scientific">Collibacillus ludicampi</name>
    <dbReference type="NCBI Taxonomy" id="2771369"/>
    <lineage>
        <taxon>Bacteria</taxon>
        <taxon>Bacillati</taxon>
        <taxon>Bacillota</taxon>
        <taxon>Bacilli</taxon>
        <taxon>Bacillales</taxon>
        <taxon>Alicyclobacillaceae</taxon>
        <taxon>Collibacillus</taxon>
    </lineage>
</organism>
<evidence type="ECO:0000313" key="13">
    <source>
        <dbReference type="EMBL" id="GIM47869.1"/>
    </source>
</evidence>
<dbReference type="Gene3D" id="3.20.140.10">
    <property type="entry name" value="nicotinate phosphoribosyltransferase"/>
    <property type="match status" value="1"/>
</dbReference>
<dbReference type="PIRSF" id="PIRSF000484">
    <property type="entry name" value="NAPRT"/>
    <property type="match status" value="1"/>
</dbReference>
<dbReference type="RefSeq" id="WP_282200802.1">
    <property type="nucleotide sequence ID" value="NZ_BOQE01000001.1"/>
</dbReference>
<dbReference type="AlphaFoldDB" id="A0AAV4LJC1"/>
<evidence type="ECO:0000256" key="1">
    <source>
        <dbReference type="ARBA" id="ARBA00004952"/>
    </source>
</evidence>
<proteinExistence type="inferred from homology"/>
<protein>
    <recommendedName>
        <fullName evidence="3 9">Nicotinate phosphoribosyltransferase</fullName>
        <ecNumber evidence="3 9">6.3.4.21</ecNumber>
    </recommendedName>
</protein>
<dbReference type="Proteomes" id="UP001057291">
    <property type="component" value="Unassembled WGS sequence"/>
</dbReference>
<dbReference type="EMBL" id="BOQE01000001">
    <property type="protein sequence ID" value="GIM47869.1"/>
    <property type="molecule type" value="Genomic_DNA"/>
</dbReference>
<dbReference type="GO" id="GO:0004516">
    <property type="term" value="F:nicotinate phosphoribosyltransferase activity"/>
    <property type="evidence" value="ECO:0007669"/>
    <property type="project" value="UniProtKB-UniRule"/>
</dbReference>
<dbReference type="PANTHER" id="PTHR11098">
    <property type="entry name" value="NICOTINATE PHOSPHORIBOSYLTRANSFERASE"/>
    <property type="match status" value="1"/>
</dbReference>